<dbReference type="RefSeq" id="WP_216131885.1">
    <property type="nucleotide sequence ID" value="NZ_CP064782.1"/>
</dbReference>
<evidence type="ECO:0000313" key="3">
    <source>
        <dbReference type="Proteomes" id="UP000683428"/>
    </source>
</evidence>
<keyword evidence="1" id="KW-0812">Transmembrane</keyword>
<dbReference type="AlphaFoldDB" id="A0A975SQ48"/>
<protein>
    <submittedName>
        <fullName evidence="2">Prepilin-type N-terminal cleavage/methylation domain-containing protein</fullName>
    </submittedName>
</protein>
<name>A0A975SQ48_9RHOO</name>
<feature type="transmembrane region" description="Helical" evidence="1">
    <location>
        <begin position="7"/>
        <end position="28"/>
    </location>
</feature>
<dbReference type="PROSITE" id="PS00409">
    <property type="entry name" value="PROKAR_NTER_METHYL"/>
    <property type="match status" value="1"/>
</dbReference>
<dbReference type="NCBIfam" id="TIGR02532">
    <property type="entry name" value="IV_pilin_GFxxxE"/>
    <property type="match status" value="1"/>
</dbReference>
<dbReference type="InterPro" id="IPR012902">
    <property type="entry name" value="N_methyl_site"/>
</dbReference>
<organism evidence="2 3">
    <name type="scientific">Azospira inquinata</name>
    <dbReference type="NCBI Taxonomy" id="2785627"/>
    <lineage>
        <taxon>Bacteria</taxon>
        <taxon>Pseudomonadati</taxon>
        <taxon>Pseudomonadota</taxon>
        <taxon>Betaproteobacteria</taxon>
        <taxon>Rhodocyclales</taxon>
        <taxon>Rhodocyclaceae</taxon>
        <taxon>Azospira</taxon>
    </lineage>
</organism>
<reference evidence="2" key="1">
    <citation type="submission" date="2020-11" db="EMBL/GenBank/DDBJ databases">
        <title>Azospira inquinata sp. nov.</title>
        <authorList>
            <person name="Moe W.M."/>
            <person name="Mikes M.C."/>
        </authorList>
    </citation>
    <scope>NUCLEOTIDE SEQUENCE</scope>
    <source>
        <strain evidence="2">Azo-3</strain>
    </source>
</reference>
<accession>A0A975SQ48</accession>
<evidence type="ECO:0000256" key="1">
    <source>
        <dbReference type="SAM" id="Phobius"/>
    </source>
</evidence>
<sequence>MPTRNRGFTLIEIAIVLVIIGLLLGGVLKGQELITQAKIRNIANDLNGLSAGILSYQDRYRRLPGDDPGATRWSLITAPGNGNSIIEGSYQDTDAAQESRLFWAEMRLAGFLAGNTATLAAATQPATNAANGIMGVQWGALGLSGLVVCSGNLPAKVAQALDAQFDDGAPATGNLRAKLETTVPTSVGAGESPAGNYQDNNTNLYVVCKSV</sequence>
<keyword evidence="1" id="KW-0472">Membrane</keyword>
<dbReference type="EMBL" id="CP064782">
    <property type="protein sequence ID" value="QWT49859.1"/>
    <property type="molecule type" value="Genomic_DNA"/>
</dbReference>
<gene>
    <name evidence="2" type="ORF">Azoinq_04420</name>
</gene>
<keyword evidence="1" id="KW-1133">Transmembrane helix</keyword>
<dbReference type="Pfam" id="PF07963">
    <property type="entry name" value="N_methyl"/>
    <property type="match status" value="1"/>
</dbReference>
<proteinExistence type="predicted"/>
<dbReference type="Proteomes" id="UP000683428">
    <property type="component" value="Chromosome"/>
</dbReference>
<dbReference type="KEGG" id="aiq:Azoinq_04420"/>
<evidence type="ECO:0000313" key="2">
    <source>
        <dbReference type="EMBL" id="QWT49859.1"/>
    </source>
</evidence>
<keyword evidence="3" id="KW-1185">Reference proteome</keyword>